<evidence type="ECO:0000259" key="3">
    <source>
        <dbReference type="Pfam" id="PF05970"/>
    </source>
</evidence>
<comment type="similarity">
    <text evidence="1">Belongs to the helicase family.</text>
</comment>
<dbReference type="GO" id="GO:0006281">
    <property type="term" value="P:DNA repair"/>
    <property type="evidence" value="ECO:0007669"/>
    <property type="project" value="UniProtKB-KW"/>
</dbReference>
<feature type="domain" description="DNA helicase Pif1-like 2B" evidence="5">
    <location>
        <begin position="1493"/>
        <end position="1535"/>
    </location>
</feature>
<dbReference type="EC" id="5.6.2.3" evidence="1"/>
<dbReference type="InterPro" id="IPR027417">
    <property type="entry name" value="P-loop_NTPase"/>
</dbReference>
<evidence type="ECO:0000259" key="4">
    <source>
        <dbReference type="Pfam" id="PF14214"/>
    </source>
</evidence>
<accession>A0A8T0RV43</accession>
<feature type="compositionally biased region" description="Polar residues" evidence="2">
    <location>
        <begin position="67"/>
        <end position="76"/>
    </location>
</feature>
<evidence type="ECO:0000313" key="6">
    <source>
        <dbReference type="EMBL" id="KAG2588638.1"/>
    </source>
</evidence>
<dbReference type="Pfam" id="PF14214">
    <property type="entry name" value="Helitron_like_N"/>
    <property type="match status" value="1"/>
</dbReference>
<feature type="domain" description="DNA helicase Pif1-like DEAD-box helicase" evidence="3">
    <location>
        <begin position="1219"/>
        <end position="1423"/>
    </location>
</feature>
<feature type="region of interest" description="Disordered" evidence="2">
    <location>
        <begin position="1"/>
        <end position="76"/>
    </location>
</feature>
<keyword evidence="1" id="KW-0378">Hydrolase</keyword>
<dbReference type="PANTHER" id="PTHR10492">
    <property type="match status" value="1"/>
</dbReference>
<keyword evidence="1" id="KW-0234">DNA repair</keyword>
<keyword evidence="1" id="KW-0067">ATP-binding</keyword>
<organism evidence="6 7">
    <name type="scientific">Panicum virgatum</name>
    <name type="common">Blackwell switchgrass</name>
    <dbReference type="NCBI Taxonomy" id="38727"/>
    <lineage>
        <taxon>Eukaryota</taxon>
        <taxon>Viridiplantae</taxon>
        <taxon>Streptophyta</taxon>
        <taxon>Embryophyta</taxon>
        <taxon>Tracheophyta</taxon>
        <taxon>Spermatophyta</taxon>
        <taxon>Magnoliopsida</taxon>
        <taxon>Liliopsida</taxon>
        <taxon>Poales</taxon>
        <taxon>Poaceae</taxon>
        <taxon>PACMAD clade</taxon>
        <taxon>Panicoideae</taxon>
        <taxon>Panicodae</taxon>
        <taxon>Paniceae</taxon>
        <taxon>Panicinae</taxon>
        <taxon>Panicum</taxon>
        <taxon>Panicum sect. Hiantes</taxon>
    </lineage>
</organism>
<protein>
    <recommendedName>
        <fullName evidence="1">ATP-dependent DNA helicase</fullName>
        <ecNumber evidence="1">5.6.2.3</ecNumber>
    </recommendedName>
</protein>
<comment type="cofactor">
    <cofactor evidence="1">
        <name>Mg(2+)</name>
        <dbReference type="ChEBI" id="CHEBI:18420"/>
    </cofactor>
</comment>
<dbReference type="GO" id="GO:0000723">
    <property type="term" value="P:telomere maintenance"/>
    <property type="evidence" value="ECO:0007669"/>
    <property type="project" value="InterPro"/>
</dbReference>
<reference evidence="6" key="1">
    <citation type="submission" date="2020-05" db="EMBL/GenBank/DDBJ databases">
        <title>WGS assembly of Panicum virgatum.</title>
        <authorList>
            <person name="Lovell J.T."/>
            <person name="Jenkins J."/>
            <person name="Shu S."/>
            <person name="Juenger T.E."/>
            <person name="Schmutz J."/>
        </authorList>
    </citation>
    <scope>NUCLEOTIDE SEQUENCE</scope>
    <source>
        <strain evidence="6">AP13</strain>
    </source>
</reference>
<dbReference type="InterPro" id="IPR049163">
    <property type="entry name" value="Pif1-like_2B_dom"/>
</dbReference>
<comment type="caution">
    <text evidence="6">The sequence shown here is derived from an EMBL/GenBank/DDBJ whole genome shotgun (WGS) entry which is preliminary data.</text>
</comment>
<keyword evidence="1" id="KW-0547">Nucleotide-binding</keyword>
<dbReference type="GO" id="GO:0005524">
    <property type="term" value="F:ATP binding"/>
    <property type="evidence" value="ECO:0007669"/>
    <property type="project" value="UniProtKB-KW"/>
</dbReference>
<feature type="compositionally biased region" description="Basic and acidic residues" evidence="2">
    <location>
        <begin position="26"/>
        <end position="59"/>
    </location>
</feature>
<comment type="catalytic activity">
    <reaction evidence="1">
        <text>ATP + H2O = ADP + phosphate + H(+)</text>
        <dbReference type="Rhea" id="RHEA:13065"/>
        <dbReference type="ChEBI" id="CHEBI:15377"/>
        <dbReference type="ChEBI" id="CHEBI:15378"/>
        <dbReference type="ChEBI" id="CHEBI:30616"/>
        <dbReference type="ChEBI" id="CHEBI:43474"/>
        <dbReference type="ChEBI" id="CHEBI:456216"/>
        <dbReference type="EC" id="5.6.2.3"/>
    </reaction>
</comment>
<feature type="domain" description="Helitron helicase-like" evidence="4">
    <location>
        <begin position="635"/>
        <end position="819"/>
    </location>
</feature>
<keyword evidence="1" id="KW-0227">DNA damage</keyword>
<dbReference type="SUPFAM" id="SSF52540">
    <property type="entry name" value="P-loop containing nucleoside triphosphate hydrolases"/>
    <property type="match status" value="2"/>
</dbReference>
<dbReference type="InterPro" id="IPR025476">
    <property type="entry name" value="Helitron_helicase-like"/>
</dbReference>
<sequence>MDTPTQKRAALSDISNSQNTGDLDEAERKRLERNLKQQKRRAEMSDEQRQEINRRQREYRARKKAESSQISNNTKSVLHPKLTTSCFHLSNTKYYFCEDCDTQLSGPSSCLNGSTVVQTKSLQGKENLMTDDPMDRLHKKVNYMPARILQGKENLMPDDPMEWLHRNDNYVPARDREELLQRHREHKRHANLIMKDREETDMPTANQDLGRGQLDEDDFDPHLFQPTHPTADDEGDEPDINSHIPLDHGIEGDEGDENDINQCHQSENQDFLDHGIRQPNEGIYVLTDSIDLTQQYFGQYSILNYYCYYLHPSDDYESYREFGDGANSGNVHDDPYDLIYQNLPSRHKLSNRFQYEPPGFCCRKGKIHIHIPDVPAELKRLFTSQVHDDAKYFRKHIRLGVTLDRRVSTAAGTGIYTFRVQGGLYHRLDHLVPGSHEDQTMAHRAKRSPDLDINIIRNILRILQDNPYVQTFNRVGVVPNLDDYCIELNTDVTPDQRRYNAPTTSQVAAIWMEGNDPQRSFDRSVLVYARGDRPRYIKAYHGCYDPLSYPLYHPRGETGWNKFMPYNDTHTIEEPETPTPANVQPMDDTTYANHDDIHGAENQLDGGDDDIQEADFISRVAKATQQPRYVTLREWCAFKLQIRRGIFNVLLFGGRLFQQWTVDMYIKMESMRLDWYSNPKHQKLIRAELYQGLVDVIHAGETQGSKVGKKIVVLPRTFPGCDRDMQQRFLNAMAIVQRFGKPDYFITMTCNSYWEEIVSNLERGQTPQDRPELVSRVYKAKLRDFKELLIKKRYFGEVAAYVHVTEFQKRGLPHEHFLLIMKHGSKLTTPEGYDKFISAEIPDKDKYPMLHALVIKHMLHGPCGVLNRNCPCMVDGECRFHYPRQFCAATQQGTDSYPLYRRRDDGRRVKIRGAELDNRWVVPYNPGLLMRYNCHINVEACSNIKAVKYLYKYVYKGHDRASFSVDPAQDQQNGVINEIRQYRDARYISPPEAVHRIFGFPLFGVYPAVLQLQLHLPGMQSVPFEESDNLEDVVRRPGSDMTTLTEYFKTNIVDTYARKLLYREFPEHYRWIKGPKIGRVIYANPAEGERYFLRVLLNHVRVAGITYSTFREASEKRGLIETDRSLDDCLTESATFQMTCSLRRLFATILKHKNAMAAVEQQVLRDIRDMVHSMGKDFRTYGLPDVNDAGEFSNDMMRDIREEQNVRVDQDDIDAYKSLNKEQRTGFDEIIRHVIDRKSQVFFIDGPGGTGKTFLYKALLAKVRSEGMIAIATATSGIAASLLPGGRTAHSRFKIPIKVGHNSMCNFTKQSGTAELLRQASLIIWDEVAMTKRQAVETLDRSLQDIMESSLPFGGKVMVFGGDFRQVLPVVTRGTRAQITEATLQRSYLWENIRKIRLSRNMRAQSDPWFSEYLLRIGNGTEETIGDDYVRLPNDIVIGYTDTEVAVQTLIEHVFPSLEENATSASYMSTRESTVFYSFDSVDDDSHNHYPIDFLNSITPNGLPPHELKLKINCPVILLRNLDPNNGLCNGTRLMFVHPPRVALHTMLFVSPLHCIACCI</sequence>
<dbReference type="Gene3D" id="3.40.50.300">
    <property type="entry name" value="P-loop containing nucleotide triphosphate hydrolases"/>
    <property type="match status" value="1"/>
</dbReference>
<feature type="region of interest" description="Disordered" evidence="2">
    <location>
        <begin position="189"/>
        <end position="261"/>
    </location>
</feature>
<dbReference type="Pfam" id="PF05970">
    <property type="entry name" value="PIF1"/>
    <property type="match status" value="1"/>
</dbReference>
<dbReference type="PANTHER" id="PTHR10492:SF94">
    <property type="entry name" value="ATP-DEPENDENT DNA HELICASE"/>
    <property type="match status" value="1"/>
</dbReference>
<dbReference type="Pfam" id="PF21530">
    <property type="entry name" value="Pif1_2B_dom"/>
    <property type="match status" value="1"/>
</dbReference>
<name>A0A8T0RV43_PANVG</name>
<keyword evidence="1" id="KW-0233">DNA recombination</keyword>
<gene>
    <name evidence="6" type="ORF">PVAP13_5NG306281</name>
</gene>
<proteinExistence type="inferred from homology"/>
<dbReference type="GO" id="GO:0016787">
    <property type="term" value="F:hydrolase activity"/>
    <property type="evidence" value="ECO:0007669"/>
    <property type="project" value="UniProtKB-KW"/>
</dbReference>
<dbReference type="GO" id="GO:0006310">
    <property type="term" value="P:DNA recombination"/>
    <property type="evidence" value="ECO:0007669"/>
    <property type="project" value="UniProtKB-KW"/>
</dbReference>
<evidence type="ECO:0000259" key="5">
    <source>
        <dbReference type="Pfam" id="PF21530"/>
    </source>
</evidence>
<evidence type="ECO:0000256" key="2">
    <source>
        <dbReference type="SAM" id="MobiDB-lite"/>
    </source>
</evidence>
<dbReference type="Proteomes" id="UP000823388">
    <property type="component" value="Chromosome 5N"/>
</dbReference>
<evidence type="ECO:0000313" key="7">
    <source>
        <dbReference type="Proteomes" id="UP000823388"/>
    </source>
</evidence>
<evidence type="ECO:0000256" key="1">
    <source>
        <dbReference type="RuleBase" id="RU363044"/>
    </source>
</evidence>
<dbReference type="EMBL" id="CM029046">
    <property type="protein sequence ID" value="KAG2588638.1"/>
    <property type="molecule type" value="Genomic_DNA"/>
</dbReference>
<keyword evidence="1" id="KW-0347">Helicase</keyword>
<dbReference type="GO" id="GO:0043139">
    <property type="term" value="F:5'-3' DNA helicase activity"/>
    <property type="evidence" value="ECO:0007669"/>
    <property type="project" value="UniProtKB-EC"/>
</dbReference>
<keyword evidence="7" id="KW-1185">Reference proteome</keyword>
<dbReference type="InterPro" id="IPR010285">
    <property type="entry name" value="DNA_helicase_pif1-like_DEAD"/>
</dbReference>